<dbReference type="FunFam" id="3.30.70.260:FF:000001">
    <property type="entry name" value="Acetolactate synthase, small subunit"/>
    <property type="match status" value="1"/>
</dbReference>
<dbReference type="AlphaFoldDB" id="A0A3D1JIB4"/>
<dbReference type="NCBIfam" id="NF008864">
    <property type="entry name" value="PRK11895.1"/>
    <property type="match status" value="1"/>
</dbReference>
<accession>A0A3D1JIB4</accession>
<dbReference type="PROSITE" id="PS51671">
    <property type="entry name" value="ACT"/>
    <property type="match status" value="1"/>
</dbReference>
<evidence type="ECO:0000256" key="5">
    <source>
        <dbReference type="ARBA" id="ARBA00022605"/>
    </source>
</evidence>
<comment type="function">
    <text evidence="8">Catalyzes the conversion of 2 pyruvate molecules into acetolactate in the first common step of the biosynthetic pathway of the branched-amino acids such as leucine, isoleucine, and valine.</text>
</comment>
<evidence type="ECO:0000256" key="3">
    <source>
        <dbReference type="ARBA" id="ARBA00006341"/>
    </source>
</evidence>
<dbReference type="STRING" id="229919.GCA_001050195_02582"/>
<comment type="catalytic activity">
    <reaction evidence="7 8">
        <text>2 pyruvate + H(+) = (2S)-2-acetolactate + CO2</text>
        <dbReference type="Rhea" id="RHEA:25249"/>
        <dbReference type="ChEBI" id="CHEBI:15361"/>
        <dbReference type="ChEBI" id="CHEBI:15378"/>
        <dbReference type="ChEBI" id="CHEBI:16526"/>
        <dbReference type="ChEBI" id="CHEBI:58476"/>
        <dbReference type="EC" id="2.2.1.6"/>
    </reaction>
</comment>
<feature type="domain" description="ACT" evidence="9">
    <location>
        <begin position="4"/>
        <end position="78"/>
    </location>
</feature>
<dbReference type="GO" id="GO:0003984">
    <property type="term" value="F:acetolactate synthase activity"/>
    <property type="evidence" value="ECO:0007669"/>
    <property type="project" value="UniProtKB-UniRule"/>
</dbReference>
<name>A0A3D1JIB4_9CHLR</name>
<evidence type="ECO:0000256" key="1">
    <source>
        <dbReference type="ARBA" id="ARBA00004974"/>
    </source>
</evidence>
<reference evidence="10 11" key="1">
    <citation type="journal article" date="2018" name="Nat. Biotechnol.">
        <title>A standardized bacterial taxonomy based on genome phylogeny substantially revises the tree of life.</title>
        <authorList>
            <person name="Parks D.H."/>
            <person name="Chuvochina M."/>
            <person name="Waite D.W."/>
            <person name="Rinke C."/>
            <person name="Skarshewski A."/>
            <person name="Chaumeil P.A."/>
            <person name="Hugenholtz P."/>
        </authorList>
    </citation>
    <scope>NUCLEOTIDE SEQUENCE [LARGE SCALE GENOMIC DNA]</scope>
    <source>
        <strain evidence="10">UBA8781</strain>
    </source>
</reference>
<evidence type="ECO:0000256" key="8">
    <source>
        <dbReference type="RuleBase" id="RU368092"/>
    </source>
</evidence>
<dbReference type="InterPro" id="IPR004789">
    <property type="entry name" value="Acetalactate_synth_ssu"/>
</dbReference>
<dbReference type="FunFam" id="3.30.70.1150:FF:000001">
    <property type="entry name" value="Acetolactate synthase small subunit"/>
    <property type="match status" value="1"/>
</dbReference>
<evidence type="ECO:0000313" key="11">
    <source>
        <dbReference type="Proteomes" id="UP000264141"/>
    </source>
</evidence>
<dbReference type="EMBL" id="DPBP01000033">
    <property type="protein sequence ID" value="HCE17965.1"/>
    <property type="molecule type" value="Genomic_DNA"/>
</dbReference>
<dbReference type="Pfam" id="PF10369">
    <property type="entry name" value="ALS_ss_C"/>
    <property type="match status" value="1"/>
</dbReference>
<dbReference type="PANTHER" id="PTHR30239:SF0">
    <property type="entry name" value="ACETOLACTATE SYNTHASE SMALL SUBUNIT 1, CHLOROPLASTIC"/>
    <property type="match status" value="1"/>
</dbReference>
<comment type="subunit">
    <text evidence="4 8">Dimer of large and small chains.</text>
</comment>
<keyword evidence="6 8" id="KW-0100">Branched-chain amino acid biosynthesis</keyword>
<dbReference type="Proteomes" id="UP000264141">
    <property type="component" value="Unassembled WGS sequence"/>
</dbReference>
<sequence>MNHTIVALVEDKPGVLNRVASLFRRRAFNIESLTVGHTEQPGVSRMTIVVDSDDVSIERLIAYLYKLVNVIQVEDLTHVPRVTRDLAMIKVSATPENRTHIMQTVDVFRARIVDVTNTSFIIEITGDEEKIEGFVEVLRPLGIIEMVRTGVVAMARGGAPLYVNGNGNGNGVHAAHYAS</sequence>
<dbReference type="InterPro" id="IPR027271">
    <property type="entry name" value="Acetolactate_synth/TF_NikR_C"/>
</dbReference>
<dbReference type="UniPathway" id="UPA00047">
    <property type="reaction ID" value="UER00055"/>
</dbReference>
<dbReference type="OrthoDB" id="9787365at2"/>
<evidence type="ECO:0000313" key="10">
    <source>
        <dbReference type="EMBL" id="HCE17965.1"/>
    </source>
</evidence>
<dbReference type="Gene3D" id="3.30.70.1150">
    <property type="entry name" value="ACT-like. Chain A, domain 2"/>
    <property type="match status" value="1"/>
</dbReference>
<evidence type="ECO:0000256" key="7">
    <source>
        <dbReference type="ARBA" id="ARBA00048670"/>
    </source>
</evidence>
<proteinExistence type="inferred from homology"/>
<comment type="pathway">
    <text evidence="1 8">Amino-acid biosynthesis; L-isoleucine biosynthesis; L-isoleucine from 2-oxobutanoate: step 1/4.</text>
</comment>
<dbReference type="EC" id="2.2.1.6" evidence="8"/>
<protein>
    <recommendedName>
        <fullName evidence="8">Acetolactate synthase small subunit</fullName>
        <shortName evidence="8">AHAS</shortName>
        <shortName evidence="8">ALS</shortName>
        <ecNumber evidence="8">2.2.1.6</ecNumber>
    </recommendedName>
    <alternativeName>
        <fullName evidence="8">Acetohydroxy-acid synthase small subunit</fullName>
    </alternativeName>
</protein>
<dbReference type="Pfam" id="PF22629">
    <property type="entry name" value="ACT_AHAS_ss"/>
    <property type="match status" value="1"/>
</dbReference>
<organism evidence="10 11">
    <name type="scientific">Anaerolinea thermolimosa</name>
    <dbReference type="NCBI Taxonomy" id="229919"/>
    <lineage>
        <taxon>Bacteria</taxon>
        <taxon>Bacillati</taxon>
        <taxon>Chloroflexota</taxon>
        <taxon>Anaerolineae</taxon>
        <taxon>Anaerolineales</taxon>
        <taxon>Anaerolineaceae</taxon>
        <taxon>Anaerolinea</taxon>
    </lineage>
</organism>
<dbReference type="InterPro" id="IPR019455">
    <property type="entry name" value="Acetolactate_synth_ssu_C"/>
</dbReference>
<dbReference type="PANTHER" id="PTHR30239">
    <property type="entry name" value="ACETOLACTATE SYNTHASE SMALL SUBUNIT"/>
    <property type="match status" value="1"/>
</dbReference>
<dbReference type="InterPro" id="IPR045865">
    <property type="entry name" value="ACT-like_dom_sf"/>
</dbReference>
<comment type="similarity">
    <text evidence="3 8">Belongs to the acetolactate synthase small subunit family.</text>
</comment>
<comment type="pathway">
    <text evidence="2 8">Amino-acid biosynthesis; L-valine biosynthesis; L-valine from pyruvate: step 1/4.</text>
</comment>
<dbReference type="GO" id="GO:0009097">
    <property type="term" value="P:isoleucine biosynthetic process"/>
    <property type="evidence" value="ECO:0007669"/>
    <property type="project" value="UniProtKB-UniRule"/>
</dbReference>
<dbReference type="CDD" id="cd04878">
    <property type="entry name" value="ACT_AHAS"/>
    <property type="match status" value="1"/>
</dbReference>
<evidence type="ECO:0000256" key="6">
    <source>
        <dbReference type="ARBA" id="ARBA00023304"/>
    </source>
</evidence>
<keyword evidence="8" id="KW-0808">Transferase</keyword>
<dbReference type="Gene3D" id="3.30.70.260">
    <property type="match status" value="1"/>
</dbReference>
<dbReference type="GO" id="GO:0009099">
    <property type="term" value="P:L-valine biosynthetic process"/>
    <property type="evidence" value="ECO:0007669"/>
    <property type="project" value="UniProtKB-UniRule"/>
</dbReference>
<evidence type="ECO:0000256" key="4">
    <source>
        <dbReference type="ARBA" id="ARBA00011744"/>
    </source>
</evidence>
<dbReference type="InterPro" id="IPR054480">
    <property type="entry name" value="AHAS_small-like_ACT"/>
</dbReference>
<evidence type="ECO:0000256" key="2">
    <source>
        <dbReference type="ARBA" id="ARBA00005025"/>
    </source>
</evidence>
<dbReference type="RefSeq" id="WP_062194512.1">
    <property type="nucleotide sequence ID" value="NZ_DF967965.1"/>
</dbReference>
<dbReference type="InterPro" id="IPR002912">
    <property type="entry name" value="ACT_dom"/>
</dbReference>
<dbReference type="UniPathway" id="UPA00049">
    <property type="reaction ID" value="UER00059"/>
</dbReference>
<dbReference type="GO" id="GO:1990610">
    <property type="term" value="F:acetolactate synthase regulator activity"/>
    <property type="evidence" value="ECO:0007669"/>
    <property type="project" value="UniProtKB-UniRule"/>
</dbReference>
<dbReference type="SUPFAM" id="SSF55021">
    <property type="entry name" value="ACT-like"/>
    <property type="match status" value="2"/>
</dbReference>
<dbReference type="GO" id="GO:0005829">
    <property type="term" value="C:cytosol"/>
    <property type="evidence" value="ECO:0007669"/>
    <property type="project" value="TreeGrafter"/>
</dbReference>
<comment type="caution">
    <text evidence="10">The sequence shown here is derived from an EMBL/GenBank/DDBJ whole genome shotgun (WGS) entry which is preliminary data.</text>
</comment>
<dbReference type="NCBIfam" id="TIGR00119">
    <property type="entry name" value="acolac_sm"/>
    <property type="match status" value="1"/>
</dbReference>
<dbReference type="InterPro" id="IPR039557">
    <property type="entry name" value="AHAS_ACT"/>
</dbReference>
<gene>
    <name evidence="10" type="ORF">DEQ80_08910</name>
</gene>
<evidence type="ECO:0000259" key="9">
    <source>
        <dbReference type="PROSITE" id="PS51671"/>
    </source>
</evidence>
<keyword evidence="5 8" id="KW-0028">Amino-acid biosynthesis</keyword>